<protein>
    <submittedName>
        <fullName evidence="6">Translation initiation factor eIF-2 beta subunit</fullName>
    </submittedName>
</protein>
<feature type="compositionally biased region" description="Acidic residues" evidence="4">
    <location>
        <begin position="258"/>
        <end position="275"/>
    </location>
</feature>
<feature type="region of interest" description="Disordered" evidence="4">
    <location>
        <begin position="71"/>
        <end position="98"/>
    </location>
</feature>
<dbReference type="OrthoDB" id="10255414at2759"/>
<dbReference type="SUPFAM" id="SSF100966">
    <property type="entry name" value="Translation initiation factor 2 beta, aIF2beta, N-terminal domain"/>
    <property type="match status" value="1"/>
</dbReference>
<dbReference type="GO" id="GO:0001731">
    <property type="term" value="P:formation of translation preinitiation complex"/>
    <property type="evidence" value="ECO:0007669"/>
    <property type="project" value="TreeGrafter"/>
</dbReference>
<dbReference type="Pfam" id="PF01873">
    <property type="entry name" value="eIF-5_eIF-2B"/>
    <property type="match status" value="1"/>
</dbReference>
<dbReference type="Proteomes" id="UP000016926">
    <property type="component" value="Unassembled WGS sequence"/>
</dbReference>
<dbReference type="RefSeq" id="XP_016275207.1">
    <property type="nucleotide sequence ID" value="XM_016419753.1"/>
</dbReference>
<dbReference type="GO" id="GO:0031369">
    <property type="term" value="F:translation initiation factor binding"/>
    <property type="evidence" value="ECO:0007669"/>
    <property type="project" value="TreeGrafter"/>
</dbReference>
<keyword evidence="3" id="KW-0648">Protein biosynthesis</keyword>
<dbReference type="GeneID" id="27370105"/>
<dbReference type="FunFam" id="3.30.30.170:FF:000001">
    <property type="entry name" value="Eukaryotic translation initiation factor 2 subunit"/>
    <property type="match status" value="1"/>
</dbReference>
<evidence type="ECO:0000256" key="4">
    <source>
        <dbReference type="SAM" id="MobiDB-lite"/>
    </source>
</evidence>
<dbReference type="GO" id="GO:0003743">
    <property type="term" value="F:translation initiation factor activity"/>
    <property type="evidence" value="ECO:0007669"/>
    <property type="project" value="UniProtKB-KW"/>
</dbReference>
<sequence>MEPKRCLDGTELVRRGRRGRDGPPHRREGFWVEERSHAVAVLVGWQVWRVIGPFDGVSRAISRAHKAGQAEYAASCSPHPKTRPVTSPPTMADIDPPVDDIFAGIKKKKKGTKKVNLDDLELDAPAPAESKEDAPANDDGDLDFASLKKKKKKSVRIDSDAEDEEDVKPKKGKRVDKLGNEIDDDEQPSTPPAESADASGGLDDFSDLKKRKKKTKKTFDLDAFDKELAETEAAGGEDDEEAPQPKSILKKKATPAGSDDEDEGVDEDEPVEGEDPFAKEDRDEDSQTSKAEAAAQAKAWLKEDRDYTYTELLGRFFSLLYQSHPSLSGGAGKKKYTIPPPQLFREGNKRSIFANIADICKRMHRQPEHVIQFLFAELGTNGSVDGSSRLVIKGRFQQKQIENVLRRYIVEYVTCKTCKSPDTTLTKDNRLFFLTCSSCGSTRSVAGIKTGFQAATRAARRAARA</sequence>
<dbReference type="InterPro" id="IPR002735">
    <property type="entry name" value="Transl_init_fac_IF2/IF5_dom"/>
</dbReference>
<feature type="compositionally biased region" description="Basic and acidic residues" evidence="4">
    <location>
        <begin position="276"/>
        <end position="287"/>
    </location>
</feature>
<feature type="region of interest" description="Disordered" evidence="4">
    <location>
        <begin position="1"/>
        <end position="26"/>
    </location>
</feature>
<dbReference type="HOGENOM" id="CLU_026663_0_2_1"/>
<feature type="domain" description="Translation initiation factor IF2/IF5" evidence="5">
    <location>
        <begin position="333"/>
        <end position="442"/>
    </location>
</feature>
<dbReference type="SUPFAM" id="SSF75689">
    <property type="entry name" value="Zinc-binding domain of translation initiation factor 2 beta"/>
    <property type="match status" value="1"/>
</dbReference>
<evidence type="ECO:0000256" key="3">
    <source>
        <dbReference type="ARBA" id="ARBA00022917"/>
    </source>
</evidence>
<gene>
    <name evidence="6" type="ORF">RHTO_06092</name>
</gene>
<keyword evidence="2 6" id="KW-0396">Initiation factor</keyword>
<dbReference type="GO" id="GO:0003729">
    <property type="term" value="F:mRNA binding"/>
    <property type="evidence" value="ECO:0007669"/>
    <property type="project" value="TreeGrafter"/>
</dbReference>
<feature type="region of interest" description="Disordered" evidence="4">
    <location>
        <begin position="229"/>
        <end position="291"/>
    </location>
</feature>
<dbReference type="SMART" id="SM00653">
    <property type="entry name" value="eIF2B_5"/>
    <property type="match status" value="1"/>
</dbReference>
<dbReference type="PANTHER" id="PTHR23001:SF3">
    <property type="entry name" value="EUKARYOTIC TRANSLATION INITIATION FACTOR 2 SUBUNIT 2"/>
    <property type="match status" value="1"/>
</dbReference>
<dbReference type="PANTHER" id="PTHR23001">
    <property type="entry name" value="EUKARYOTIC TRANSLATION INITIATION FACTOR"/>
    <property type="match status" value="1"/>
</dbReference>
<organism evidence="6 7">
    <name type="scientific">Rhodotorula toruloides (strain NP11)</name>
    <name type="common">Yeast</name>
    <name type="synonym">Rhodosporidium toruloides</name>
    <dbReference type="NCBI Taxonomy" id="1130832"/>
    <lineage>
        <taxon>Eukaryota</taxon>
        <taxon>Fungi</taxon>
        <taxon>Dikarya</taxon>
        <taxon>Basidiomycota</taxon>
        <taxon>Pucciniomycotina</taxon>
        <taxon>Microbotryomycetes</taxon>
        <taxon>Sporidiobolales</taxon>
        <taxon>Sporidiobolaceae</taxon>
        <taxon>Rhodotorula</taxon>
    </lineage>
</organism>
<dbReference type="AlphaFoldDB" id="M7XV13"/>
<reference evidence="6 7" key="1">
    <citation type="journal article" date="2012" name="Nat. Commun.">
        <title>A multi-omic map of the lipid-producing yeast Rhodosporidium toruloides.</title>
        <authorList>
            <person name="Zhu Z."/>
            <person name="Zhang S."/>
            <person name="Liu H."/>
            <person name="Shen H."/>
            <person name="Lin X."/>
            <person name="Yang F."/>
            <person name="Zhou Y.J."/>
            <person name="Jin G."/>
            <person name="Ye M."/>
            <person name="Zou H."/>
            <person name="Zou H."/>
            <person name="Zhao Z.K."/>
        </authorList>
    </citation>
    <scope>NUCLEOTIDE SEQUENCE [LARGE SCALE GENOMIC DNA]</scope>
    <source>
        <strain evidence="6 7">NP11</strain>
    </source>
</reference>
<comment type="similarity">
    <text evidence="1">Belongs to the eIF-2-beta/eIF-5 family.</text>
</comment>
<dbReference type="Gene3D" id="3.30.30.170">
    <property type="match status" value="1"/>
</dbReference>
<dbReference type="EMBL" id="KB722645">
    <property type="protein sequence ID" value="EMS24088.1"/>
    <property type="molecule type" value="Genomic_DNA"/>
</dbReference>
<dbReference type="eggNOG" id="KOG2768">
    <property type="taxonomic scope" value="Eukaryota"/>
</dbReference>
<keyword evidence="7" id="KW-1185">Reference proteome</keyword>
<evidence type="ECO:0000313" key="6">
    <source>
        <dbReference type="EMBL" id="EMS24088.1"/>
    </source>
</evidence>
<dbReference type="GO" id="GO:0005850">
    <property type="term" value="C:eukaryotic translation initiation factor 2 complex"/>
    <property type="evidence" value="ECO:0007669"/>
    <property type="project" value="TreeGrafter"/>
</dbReference>
<accession>M7XV13</accession>
<evidence type="ECO:0000256" key="1">
    <source>
        <dbReference type="ARBA" id="ARBA00010397"/>
    </source>
</evidence>
<dbReference type="InterPro" id="IPR016189">
    <property type="entry name" value="Transl_init_fac_IF2/IF5_N"/>
</dbReference>
<dbReference type="InterPro" id="IPR016190">
    <property type="entry name" value="Transl_init_fac_IF2/IF5_Zn-bd"/>
</dbReference>
<evidence type="ECO:0000259" key="5">
    <source>
        <dbReference type="SMART" id="SM00653"/>
    </source>
</evidence>
<feature type="region of interest" description="Disordered" evidence="4">
    <location>
        <begin position="125"/>
        <end position="207"/>
    </location>
</feature>
<proteinExistence type="inferred from homology"/>
<dbReference type="InterPro" id="IPR045196">
    <property type="entry name" value="IF2/IF5"/>
</dbReference>
<name>M7XV13_RHOT1</name>
<evidence type="ECO:0000313" key="7">
    <source>
        <dbReference type="Proteomes" id="UP000016926"/>
    </source>
</evidence>
<evidence type="ECO:0000256" key="2">
    <source>
        <dbReference type="ARBA" id="ARBA00022540"/>
    </source>
</evidence>